<keyword evidence="3" id="KW-1003">Cell membrane</keyword>
<dbReference type="SUPFAM" id="SSF103473">
    <property type="entry name" value="MFS general substrate transporter"/>
    <property type="match status" value="1"/>
</dbReference>
<feature type="domain" description="Major facilitator superfamily (MFS) profile" evidence="9">
    <location>
        <begin position="25"/>
        <end position="460"/>
    </location>
</feature>
<dbReference type="PANTHER" id="PTHR48021:SF39">
    <property type="entry name" value="MAJOR FACILITATOR SUPERFAMILY (MFS) PROFILE DOMAIN-CONTAINING PROTEIN"/>
    <property type="match status" value="1"/>
</dbReference>
<dbReference type="RefSeq" id="XP_025424715.1">
    <property type="nucleotide sequence ID" value="XM_025568930.1"/>
</dbReference>
<evidence type="ECO:0000256" key="5">
    <source>
        <dbReference type="ARBA" id="ARBA00022692"/>
    </source>
</evidence>
<keyword evidence="5 8" id="KW-0812">Transmembrane</keyword>
<dbReference type="InterPro" id="IPR005828">
    <property type="entry name" value="MFS_sugar_transport-like"/>
</dbReference>
<sequence>MSINGQINASNLSKNYGSKATIAQILATAVQSLLLIGLGMELSMPTIVIKDLYENPNSNFTLSLSQVSWYGSILFIFHPTGSFISGFLQEKFGRKYCMIFANIPSILGWITLHFTNSTILLYTTSVLMGLSIGFSEAPILSYVGEITEPRLRGSMTSLASAAVMFGSLIIFILGFLFEWRTVALLSALCPIASMFLITLIPESPIWLVSVGKNKKAEKSLCWLRGWVEPKKIQTEYLELIHYNEVSGINNDSKSASFFKKLAELKNPSVYGPLKLVMIIFFISNIICLSPGRSFINEIFHKVGILNNHSLILVIMAVLQNIGYLIIIFTIHHVGKRCLAIFAFSINTVLLLLFGGYVIVLKNGFISSTPLIPTIIICCIYFFGAGVGSLPWMLISEVFPNKSRGIATGSCAGMSYLLMFVLTKIYLSVESTLTIEYTLILFGAIGIFGIVYLYFYLPETENKTLLEIEEYFLKL</sequence>
<dbReference type="AlphaFoldDB" id="A0A2S2QUD3"/>
<comment type="subcellular location">
    <subcellularLocation>
        <location evidence="1">Cell membrane</location>
        <topology evidence="1">Multi-pass membrane protein</topology>
    </subcellularLocation>
</comment>
<evidence type="ECO:0000259" key="9">
    <source>
        <dbReference type="PROSITE" id="PS50850"/>
    </source>
</evidence>
<dbReference type="Proteomes" id="UP000694846">
    <property type="component" value="Unplaced"/>
</dbReference>
<keyword evidence="11" id="KW-1185">Reference proteome</keyword>
<evidence type="ECO:0000256" key="1">
    <source>
        <dbReference type="ARBA" id="ARBA00004651"/>
    </source>
</evidence>
<evidence type="ECO:0000256" key="4">
    <source>
        <dbReference type="ARBA" id="ARBA00022597"/>
    </source>
</evidence>
<dbReference type="Pfam" id="PF00083">
    <property type="entry name" value="Sugar_tr"/>
    <property type="match status" value="1"/>
</dbReference>
<evidence type="ECO:0000256" key="3">
    <source>
        <dbReference type="ARBA" id="ARBA00022475"/>
    </source>
</evidence>
<proteinExistence type="predicted"/>
<feature type="transmembrane region" description="Helical" evidence="8">
    <location>
        <begin position="438"/>
        <end position="456"/>
    </location>
</feature>
<dbReference type="PANTHER" id="PTHR48021">
    <property type="match status" value="1"/>
</dbReference>
<name>A0A2S2QUD3_9HEMI</name>
<dbReference type="GO" id="GO:0022857">
    <property type="term" value="F:transmembrane transporter activity"/>
    <property type="evidence" value="ECO:0007669"/>
    <property type="project" value="InterPro"/>
</dbReference>
<evidence type="ECO:0000256" key="2">
    <source>
        <dbReference type="ARBA" id="ARBA00022448"/>
    </source>
</evidence>
<feature type="transmembrane region" description="Helical" evidence="8">
    <location>
        <begin position="69"/>
        <end position="89"/>
    </location>
</feature>
<dbReference type="FunFam" id="1.20.1250.20:FF:000218">
    <property type="entry name" value="facilitated trehalose transporter Tret1"/>
    <property type="match status" value="1"/>
</dbReference>
<feature type="transmembrane region" description="Helical" evidence="8">
    <location>
        <begin position="370"/>
        <end position="393"/>
    </location>
</feature>
<keyword evidence="7 8" id="KW-0472">Membrane</keyword>
<evidence type="ECO:0000256" key="7">
    <source>
        <dbReference type="ARBA" id="ARBA00023136"/>
    </source>
</evidence>
<keyword evidence="6 8" id="KW-1133">Transmembrane helix</keyword>
<feature type="transmembrane region" description="Helical" evidence="8">
    <location>
        <begin position="21"/>
        <end position="49"/>
    </location>
</feature>
<keyword evidence="2" id="KW-0813">Transport</keyword>
<keyword evidence="4" id="KW-0762">Sugar transport</keyword>
<feature type="transmembrane region" description="Helical" evidence="8">
    <location>
        <begin position="405"/>
        <end position="426"/>
    </location>
</feature>
<dbReference type="InterPro" id="IPR036259">
    <property type="entry name" value="MFS_trans_sf"/>
</dbReference>
<feature type="transmembrane region" description="Helical" evidence="8">
    <location>
        <begin position="183"/>
        <end position="208"/>
    </location>
</feature>
<feature type="transmembrane region" description="Helical" evidence="8">
    <location>
        <begin position="155"/>
        <end position="177"/>
    </location>
</feature>
<reference evidence="12" key="2">
    <citation type="submission" date="2025-04" db="UniProtKB">
        <authorList>
            <consortium name="RefSeq"/>
        </authorList>
    </citation>
    <scope>IDENTIFICATION</scope>
    <source>
        <tissue evidence="12">Whole body</tissue>
    </source>
</reference>
<evidence type="ECO:0000313" key="10">
    <source>
        <dbReference type="EMBL" id="MBY81273.1"/>
    </source>
</evidence>
<gene>
    <name evidence="10" type="primary">Tret1_31</name>
    <name evidence="12" type="synonym">LOC112693739</name>
    <name evidence="10" type="ORF">g.55075</name>
</gene>
<feature type="transmembrane region" description="Helical" evidence="8">
    <location>
        <begin position="120"/>
        <end position="143"/>
    </location>
</feature>
<dbReference type="InterPro" id="IPR020846">
    <property type="entry name" value="MFS_dom"/>
</dbReference>
<accession>A0A2S2QUD3</accession>
<evidence type="ECO:0000256" key="6">
    <source>
        <dbReference type="ARBA" id="ARBA00022989"/>
    </source>
</evidence>
<dbReference type="PROSITE" id="PS00217">
    <property type="entry name" value="SUGAR_TRANSPORT_2"/>
    <property type="match status" value="1"/>
</dbReference>
<dbReference type="OrthoDB" id="6133115at2759"/>
<dbReference type="GO" id="GO:0005886">
    <property type="term" value="C:plasma membrane"/>
    <property type="evidence" value="ECO:0007669"/>
    <property type="project" value="UniProtKB-SubCell"/>
</dbReference>
<reference evidence="10" key="1">
    <citation type="submission" date="2018-04" db="EMBL/GenBank/DDBJ databases">
        <title>Transcriptome assembly of Sipha flava.</title>
        <authorList>
            <person name="Scully E.D."/>
            <person name="Geib S.M."/>
            <person name="Palmer N.A."/>
            <person name="Koch K."/>
            <person name="Bradshaw J."/>
            <person name="Heng-Moss T."/>
            <person name="Sarath G."/>
        </authorList>
    </citation>
    <scope>NUCLEOTIDE SEQUENCE</scope>
</reference>
<dbReference type="PROSITE" id="PS50850">
    <property type="entry name" value="MFS"/>
    <property type="match status" value="1"/>
</dbReference>
<organism evidence="10">
    <name type="scientific">Sipha flava</name>
    <name type="common">yellow sugarcane aphid</name>
    <dbReference type="NCBI Taxonomy" id="143950"/>
    <lineage>
        <taxon>Eukaryota</taxon>
        <taxon>Metazoa</taxon>
        <taxon>Ecdysozoa</taxon>
        <taxon>Arthropoda</taxon>
        <taxon>Hexapoda</taxon>
        <taxon>Insecta</taxon>
        <taxon>Pterygota</taxon>
        <taxon>Neoptera</taxon>
        <taxon>Paraneoptera</taxon>
        <taxon>Hemiptera</taxon>
        <taxon>Sternorrhyncha</taxon>
        <taxon>Aphidomorpha</taxon>
        <taxon>Aphidoidea</taxon>
        <taxon>Aphididae</taxon>
        <taxon>Sipha</taxon>
    </lineage>
</organism>
<feature type="transmembrane region" description="Helical" evidence="8">
    <location>
        <begin position="269"/>
        <end position="291"/>
    </location>
</feature>
<dbReference type="InterPro" id="IPR005829">
    <property type="entry name" value="Sugar_transporter_CS"/>
</dbReference>
<dbReference type="InterPro" id="IPR050549">
    <property type="entry name" value="MFS_Trehalose_Transporter"/>
</dbReference>
<evidence type="ECO:0000313" key="12">
    <source>
        <dbReference type="RefSeq" id="XP_025424715.1"/>
    </source>
</evidence>
<evidence type="ECO:0000313" key="11">
    <source>
        <dbReference type="Proteomes" id="UP000694846"/>
    </source>
</evidence>
<evidence type="ECO:0000256" key="8">
    <source>
        <dbReference type="SAM" id="Phobius"/>
    </source>
</evidence>
<protein>
    <submittedName>
        <fullName evidence="10 12">Facilitated trehalose transporter Tret1</fullName>
    </submittedName>
</protein>
<dbReference type="EMBL" id="GGMS01012070">
    <property type="protein sequence ID" value="MBY81273.1"/>
    <property type="molecule type" value="Transcribed_RNA"/>
</dbReference>
<feature type="transmembrane region" description="Helical" evidence="8">
    <location>
        <begin position="311"/>
        <end position="330"/>
    </location>
</feature>
<dbReference type="Gene3D" id="1.20.1250.20">
    <property type="entry name" value="MFS general substrate transporter like domains"/>
    <property type="match status" value="1"/>
</dbReference>
<feature type="transmembrane region" description="Helical" evidence="8">
    <location>
        <begin position="337"/>
        <end position="358"/>
    </location>
</feature>